<dbReference type="AlphaFoldDB" id="A0A1H8PIH1"/>
<protein>
    <submittedName>
        <fullName evidence="2">Uncharacterized protein</fullName>
    </submittedName>
</protein>
<feature type="region of interest" description="Disordered" evidence="1">
    <location>
        <begin position="26"/>
        <end position="54"/>
    </location>
</feature>
<accession>A0A1H8PIH1</accession>
<dbReference type="EMBL" id="FOCX01000012">
    <property type="protein sequence ID" value="SEO41507.1"/>
    <property type="molecule type" value="Genomic_DNA"/>
</dbReference>
<evidence type="ECO:0000313" key="3">
    <source>
        <dbReference type="Proteomes" id="UP000198775"/>
    </source>
</evidence>
<dbReference type="InterPro" id="IPR006311">
    <property type="entry name" value="TAT_signal"/>
</dbReference>
<reference evidence="3" key="1">
    <citation type="submission" date="2016-10" db="EMBL/GenBank/DDBJ databases">
        <authorList>
            <person name="Varghese N."/>
            <person name="Submissions S."/>
        </authorList>
    </citation>
    <scope>NUCLEOTIDE SEQUENCE [LARGE SCALE GENOMIC DNA]</scope>
    <source>
        <strain evidence="3">IBRC-M 10043</strain>
    </source>
</reference>
<organism evidence="2 3">
    <name type="scientific">Halorientalis persicus</name>
    <dbReference type="NCBI Taxonomy" id="1367881"/>
    <lineage>
        <taxon>Archaea</taxon>
        <taxon>Methanobacteriati</taxon>
        <taxon>Methanobacteriota</taxon>
        <taxon>Stenosarchaea group</taxon>
        <taxon>Halobacteria</taxon>
        <taxon>Halobacteriales</taxon>
        <taxon>Haloarculaceae</taxon>
        <taxon>Halorientalis</taxon>
    </lineage>
</organism>
<sequence length="223" mass="24207">MADMEPITRRRLLRGCGVGVAVGVAGCSGRGGDGTEPDALSGNVRPSGEPASIPDPLHCEREGAERFDSWYDSVVWGGPAENGDPFALRIERHEYRRGDEATVTLTNTGNEKEMTGNRRKFGFEVRTDPGWQDVRVHSAEDPVAYTDIGILHEPGKGFEWTLPLDATEFTGGTDDRFTVCPGLPAGRYRFVYWGADPALAVAFDLVAGETDTATPRSRAPHTL</sequence>
<gene>
    <name evidence="2" type="ORF">SAMN05216388_101256</name>
</gene>
<evidence type="ECO:0000313" key="2">
    <source>
        <dbReference type="EMBL" id="SEO41507.1"/>
    </source>
</evidence>
<name>A0A1H8PIH1_9EURY</name>
<keyword evidence="3" id="KW-1185">Reference proteome</keyword>
<proteinExistence type="predicted"/>
<dbReference type="PROSITE" id="PS51318">
    <property type="entry name" value="TAT"/>
    <property type="match status" value="1"/>
</dbReference>
<dbReference type="Proteomes" id="UP000198775">
    <property type="component" value="Unassembled WGS sequence"/>
</dbReference>
<evidence type="ECO:0000256" key="1">
    <source>
        <dbReference type="SAM" id="MobiDB-lite"/>
    </source>
</evidence>